<dbReference type="InterPro" id="IPR016181">
    <property type="entry name" value="Acyl_CoA_acyltransferase"/>
</dbReference>
<evidence type="ECO:0000313" key="4">
    <source>
        <dbReference type="EMBL" id="HEN16425.1"/>
    </source>
</evidence>
<gene>
    <name evidence="4" type="ORF">ENQ76_13260</name>
</gene>
<evidence type="ECO:0000256" key="2">
    <source>
        <dbReference type="ARBA" id="ARBA00023315"/>
    </source>
</evidence>
<dbReference type="PANTHER" id="PTHR43877">
    <property type="entry name" value="AMINOALKYLPHOSPHONATE N-ACETYLTRANSFERASE-RELATED-RELATED"/>
    <property type="match status" value="1"/>
</dbReference>
<dbReference type="PROSITE" id="PS51186">
    <property type="entry name" value="GNAT"/>
    <property type="match status" value="1"/>
</dbReference>
<reference evidence="4" key="1">
    <citation type="journal article" date="2020" name="mSystems">
        <title>Genome- and Community-Level Interaction Insights into Carbon Utilization and Element Cycling Functions of Hydrothermarchaeota in Hydrothermal Sediment.</title>
        <authorList>
            <person name="Zhou Z."/>
            <person name="Liu Y."/>
            <person name="Xu W."/>
            <person name="Pan J."/>
            <person name="Luo Z.H."/>
            <person name="Li M."/>
        </authorList>
    </citation>
    <scope>NUCLEOTIDE SEQUENCE [LARGE SCALE GENOMIC DNA]</scope>
    <source>
        <strain evidence="4">SpSt-339</strain>
    </source>
</reference>
<organism evidence="4">
    <name type="scientific">Schlesneria paludicola</name>
    <dbReference type="NCBI Taxonomy" id="360056"/>
    <lineage>
        <taxon>Bacteria</taxon>
        <taxon>Pseudomonadati</taxon>
        <taxon>Planctomycetota</taxon>
        <taxon>Planctomycetia</taxon>
        <taxon>Planctomycetales</taxon>
        <taxon>Planctomycetaceae</taxon>
        <taxon>Schlesneria</taxon>
    </lineage>
</organism>
<dbReference type="InterPro" id="IPR000182">
    <property type="entry name" value="GNAT_dom"/>
</dbReference>
<comment type="caution">
    <text evidence="4">The sequence shown here is derived from an EMBL/GenBank/DDBJ whole genome shotgun (WGS) entry which is preliminary data.</text>
</comment>
<feature type="domain" description="N-acetyltransferase" evidence="3">
    <location>
        <begin position="7"/>
        <end position="162"/>
    </location>
</feature>
<dbReference type="Gene3D" id="3.40.630.30">
    <property type="match status" value="1"/>
</dbReference>
<sequence length="162" mass="18614">MTLESPVLIRQATAADRDAIAELNTRLAWETEQLRLDPARIGAGVAAVLDGRAEAFYFVAEEGGAVVGQLMLTREWSDWRNGWFYWIQSVYVRETHRQRGVFRRLFHAATDWVRSQDDAVGVRLYVEEHNTPAMETYARLGLERTGYRVMEAAFRHQLVPES</sequence>
<protein>
    <submittedName>
        <fullName evidence="4">GNAT family N-acetyltransferase</fullName>
    </submittedName>
</protein>
<dbReference type="EMBL" id="DSOK01000366">
    <property type="protein sequence ID" value="HEN16425.1"/>
    <property type="molecule type" value="Genomic_DNA"/>
</dbReference>
<evidence type="ECO:0000256" key="1">
    <source>
        <dbReference type="ARBA" id="ARBA00022679"/>
    </source>
</evidence>
<dbReference type="InterPro" id="IPR050832">
    <property type="entry name" value="Bact_Acetyltransf"/>
</dbReference>
<dbReference type="GO" id="GO:0016747">
    <property type="term" value="F:acyltransferase activity, transferring groups other than amino-acyl groups"/>
    <property type="evidence" value="ECO:0007669"/>
    <property type="project" value="InterPro"/>
</dbReference>
<dbReference type="AlphaFoldDB" id="A0A7C2K0B9"/>
<accession>A0A7C2K0B9</accession>
<dbReference type="SUPFAM" id="SSF55729">
    <property type="entry name" value="Acyl-CoA N-acyltransferases (Nat)"/>
    <property type="match status" value="1"/>
</dbReference>
<evidence type="ECO:0000259" key="3">
    <source>
        <dbReference type="PROSITE" id="PS51186"/>
    </source>
</evidence>
<dbReference type="PANTHER" id="PTHR43877:SF2">
    <property type="entry name" value="AMINOALKYLPHOSPHONATE N-ACETYLTRANSFERASE-RELATED"/>
    <property type="match status" value="1"/>
</dbReference>
<dbReference type="Pfam" id="PF00583">
    <property type="entry name" value="Acetyltransf_1"/>
    <property type="match status" value="1"/>
</dbReference>
<dbReference type="CDD" id="cd04301">
    <property type="entry name" value="NAT_SF"/>
    <property type="match status" value="1"/>
</dbReference>
<proteinExistence type="predicted"/>
<name>A0A7C2K0B9_9PLAN</name>
<keyword evidence="2" id="KW-0012">Acyltransferase</keyword>
<keyword evidence="1 4" id="KW-0808">Transferase</keyword>